<dbReference type="PANTHER" id="PTHR38772:SF1">
    <property type="entry name" value="NUCLEOID-ASSOCIATED PROTEIN YEJK"/>
    <property type="match status" value="1"/>
</dbReference>
<gene>
    <name evidence="4" type="ORF">K0504_16440</name>
</gene>
<sequence>MSVELQHFIIHRLQNNGQDQLTPELQQEEMVLSETASLLVEELHRKFNAKPSKGIGRFVEGSDSVFPSLLSHSSADFIKFSQQTCQLIADKMADYGLANECYLLFTEYRFVAQHFLLISEVPVKERVTCNDKMEIGKFRFLDADALQLAIRFDQMQIATEQDNFATFIKGRAGRKVADFFLDAMAIEEQVDRKAQAEQLGSAISEFCDQYVPTPEVQAEIKKEVVAYCKERQDAGESVPVHGVSELISAPSEVSFSDFIASAEEPLPAEMEPELKTLKQLTRFAGTGKGVSVSFDASLLGNRVKYDPQADCLTITEIPPNLKDQLIRKLTSSSN</sequence>
<dbReference type="RefSeq" id="WP_220105250.1">
    <property type="nucleotide sequence ID" value="NZ_JAHZSS010000025.1"/>
</dbReference>
<name>A0ABS7EK79_9GAMM</name>
<evidence type="ECO:0000313" key="4">
    <source>
        <dbReference type="EMBL" id="MBW8192629.1"/>
    </source>
</evidence>
<comment type="subcellular location">
    <subcellularLocation>
        <location evidence="1">Cytoplasm</location>
        <location evidence="1">Nucleoid</location>
    </subcellularLocation>
</comment>
<comment type="similarity">
    <text evidence="2">Belongs to the YejK family.</text>
</comment>
<dbReference type="InterPro" id="IPR007358">
    <property type="entry name" value="Nucleoid_associated_NdpA"/>
</dbReference>
<proteinExistence type="inferred from homology"/>
<organism evidence="4 5">
    <name type="scientific">Neiella holothuriorum</name>
    <dbReference type="NCBI Taxonomy" id="2870530"/>
    <lineage>
        <taxon>Bacteria</taxon>
        <taxon>Pseudomonadati</taxon>
        <taxon>Pseudomonadota</taxon>
        <taxon>Gammaproteobacteria</taxon>
        <taxon>Alteromonadales</taxon>
        <taxon>Echinimonadaceae</taxon>
        <taxon>Neiella</taxon>
    </lineage>
</organism>
<reference evidence="4" key="1">
    <citation type="submission" date="2021-07" db="EMBL/GenBank/DDBJ databases">
        <title>Neiella marina sp. nov., isolated from the intestinal content of sea cucumber Apostichopus japonicus.</title>
        <authorList>
            <person name="Bai X."/>
        </authorList>
    </citation>
    <scope>NUCLEOTIDE SEQUENCE</scope>
    <source>
        <strain evidence="4">126</strain>
    </source>
</reference>
<comment type="caution">
    <text evidence="4">The sequence shown here is derived from an EMBL/GenBank/DDBJ whole genome shotgun (WGS) entry which is preliminary data.</text>
</comment>
<protein>
    <submittedName>
        <fullName evidence="4">Nucleoid-associated protein</fullName>
    </submittedName>
</protein>
<keyword evidence="5" id="KW-1185">Reference proteome</keyword>
<dbReference type="Pfam" id="PF04245">
    <property type="entry name" value="NA37"/>
    <property type="match status" value="1"/>
</dbReference>
<evidence type="ECO:0000256" key="1">
    <source>
        <dbReference type="ARBA" id="ARBA00004453"/>
    </source>
</evidence>
<evidence type="ECO:0000256" key="3">
    <source>
        <dbReference type="ARBA" id="ARBA00022490"/>
    </source>
</evidence>
<accession>A0ABS7EK79</accession>
<evidence type="ECO:0000313" key="5">
    <source>
        <dbReference type="Proteomes" id="UP001166251"/>
    </source>
</evidence>
<keyword evidence="3" id="KW-0963">Cytoplasm</keyword>
<evidence type="ECO:0000256" key="2">
    <source>
        <dbReference type="ARBA" id="ARBA00009035"/>
    </source>
</evidence>
<dbReference type="EMBL" id="JAHZSS010000025">
    <property type="protein sequence ID" value="MBW8192629.1"/>
    <property type="molecule type" value="Genomic_DNA"/>
</dbReference>
<dbReference type="Proteomes" id="UP001166251">
    <property type="component" value="Unassembled WGS sequence"/>
</dbReference>
<dbReference type="PANTHER" id="PTHR38772">
    <property type="match status" value="1"/>
</dbReference>